<dbReference type="OrthoDB" id="9798754at2"/>
<evidence type="ECO:0000313" key="3">
    <source>
        <dbReference type="Proteomes" id="UP000031623"/>
    </source>
</evidence>
<dbReference type="AlphaFoldDB" id="A0A090AKK3"/>
<evidence type="ECO:0000313" key="2">
    <source>
        <dbReference type="EMBL" id="BAP58099.1"/>
    </source>
</evidence>
<dbReference type="KEGG" id="tig:THII_3802"/>
<dbReference type="SUPFAM" id="SSF52980">
    <property type="entry name" value="Restriction endonuclease-like"/>
    <property type="match status" value="1"/>
</dbReference>
<accession>A0A090AKK3</accession>
<dbReference type="InterPro" id="IPR011335">
    <property type="entry name" value="Restrct_endonuc-II-like"/>
</dbReference>
<reference evidence="2 3" key="1">
    <citation type="journal article" date="2014" name="ISME J.">
        <title>Ecophysiology of Thioploca ingrica as revealed by the complete genome sequence supplemented with proteomic evidence.</title>
        <authorList>
            <person name="Kojima H."/>
            <person name="Ogura Y."/>
            <person name="Yamamoto N."/>
            <person name="Togashi T."/>
            <person name="Mori H."/>
            <person name="Watanabe T."/>
            <person name="Nemoto F."/>
            <person name="Kurokawa K."/>
            <person name="Hayashi T."/>
            <person name="Fukui M."/>
        </authorList>
    </citation>
    <scope>NUCLEOTIDE SEQUENCE [LARGE SCALE GENOMIC DNA]</scope>
</reference>
<dbReference type="InterPro" id="IPR047216">
    <property type="entry name" value="Endonuclease_DUF559_bact"/>
</dbReference>
<dbReference type="HOGENOM" id="CLU_107928_1_2_6"/>
<dbReference type="EMBL" id="AP014633">
    <property type="protein sequence ID" value="BAP58099.1"/>
    <property type="molecule type" value="Genomic_DNA"/>
</dbReference>
<keyword evidence="3" id="KW-1185">Reference proteome</keyword>
<dbReference type="Proteomes" id="UP000031623">
    <property type="component" value="Chromosome"/>
</dbReference>
<dbReference type="STRING" id="40754.THII_3802"/>
<dbReference type="Gene3D" id="3.40.960.10">
    <property type="entry name" value="VSR Endonuclease"/>
    <property type="match status" value="1"/>
</dbReference>
<dbReference type="InterPro" id="IPR007569">
    <property type="entry name" value="DUF559"/>
</dbReference>
<dbReference type="Pfam" id="PF04480">
    <property type="entry name" value="DUF559"/>
    <property type="match status" value="1"/>
</dbReference>
<dbReference type="CDD" id="cd01038">
    <property type="entry name" value="Endonuclease_DUF559"/>
    <property type="match status" value="1"/>
</dbReference>
<proteinExistence type="predicted"/>
<gene>
    <name evidence="2" type="ORF">THII_3802</name>
</gene>
<dbReference type="PANTHER" id="PTHR38590:SF1">
    <property type="entry name" value="BLL0828 PROTEIN"/>
    <property type="match status" value="1"/>
</dbReference>
<feature type="domain" description="DUF559" evidence="1">
    <location>
        <begin position="10"/>
        <end position="117"/>
    </location>
</feature>
<dbReference type="PANTHER" id="PTHR38590">
    <property type="entry name" value="BLL0828 PROTEIN"/>
    <property type="match status" value="1"/>
</dbReference>
<sequence>MTQLNNLKYLKSTRKNLRNDSTPAEKRLWDKLRNSQLAGKKFRRQHSIGNYILDFYCPQHQLAIELDGDSHFTESGMEYDAKRTSFLNKIGIQVLRFTNTEVLGNLENVLERIRVNLDNYP</sequence>
<name>A0A090AKK3_9GAMM</name>
<protein>
    <recommendedName>
        <fullName evidence="1">DUF559 domain-containing protein</fullName>
    </recommendedName>
</protein>
<organism evidence="2 3">
    <name type="scientific">Thioploca ingrica</name>
    <dbReference type="NCBI Taxonomy" id="40754"/>
    <lineage>
        <taxon>Bacteria</taxon>
        <taxon>Pseudomonadati</taxon>
        <taxon>Pseudomonadota</taxon>
        <taxon>Gammaproteobacteria</taxon>
        <taxon>Thiotrichales</taxon>
        <taxon>Thiotrichaceae</taxon>
        <taxon>Thioploca</taxon>
    </lineage>
</organism>
<evidence type="ECO:0000259" key="1">
    <source>
        <dbReference type="Pfam" id="PF04480"/>
    </source>
</evidence>